<dbReference type="HAMAP" id="MF_00528">
    <property type="entry name" value="Maf"/>
    <property type="match status" value="1"/>
</dbReference>
<sequence>MPFQPIYLASASPRRHDLLNSIQITHEVLNVPSPPGEDEPRLEQEAVLDYVRRTARDKLLRALEWRAQNSGLDQERAILSADTTVCMGEDIFGKPADVADAARILRELSGRRHKVMTALSLGVGGVEFESISISEVSFKTLNEQEIAEYCASGEPMGKAGAYGIQGLGGAFISHLSGSYTGVMGLPVHETYRLLELANLKIRTPG</sequence>
<evidence type="ECO:0000256" key="4">
    <source>
        <dbReference type="HAMAP-Rule" id="MF_00528"/>
    </source>
</evidence>
<evidence type="ECO:0000313" key="5">
    <source>
        <dbReference type="EMBL" id="PWE15514.1"/>
    </source>
</evidence>
<reference evidence="5 6" key="2">
    <citation type="submission" date="2018-05" db="EMBL/GenBank/DDBJ databases">
        <authorList>
            <person name="Lanie J.A."/>
            <person name="Ng W.-L."/>
            <person name="Kazmierczak K.M."/>
            <person name="Andrzejewski T.M."/>
            <person name="Davidsen T.M."/>
            <person name="Wayne K.J."/>
            <person name="Tettelin H."/>
            <person name="Glass J.I."/>
            <person name="Rusch D."/>
            <person name="Podicherti R."/>
            <person name="Tsui H.-C.T."/>
            <person name="Winkler M.E."/>
        </authorList>
    </citation>
    <scope>NUCLEOTIDE SEQUENCE [LARGE SCALE GENOMIC DNA]</scope>
    <source>
        <strain evidence="5 6">YBY</strain>
    </source>
</reference>
<dbReference type="EC" id="3.6.1.9" evidence="4"/>
<name>A0A2U2BNC5_ALCFA</name>
<keyword evidence="4" id="KW-0963">Cytoplasm</keyword>
<dbReference type="NCBIfam" id="TIGR00172">
    <property type="entry name" value="maf"/>
    <property type="match status" value="1"/>
</dbReference>
<feature type="site" description="Important for substrate specificity" evidence="4">
    <location>
        <position position="165"/>
    </location>
</feature>
<evidence type="ECO:0000313" key="6">
    <source>
        <dbReference type="Proteomes" id="UP000245216"/>
    </source>
</evidence>
<protein>
    <recommendedName>
        <fullName evidence="4">dTTP/UTP pyrophosphatase</fullName>
        <shortName evidence="4">dTTPase/UTPase</shortName>
        <ecNumber evidence="4">3.6.1.9</ecNumber>
    </recommendedName>
    <alternativeName>
        <fullName evidence="4">Nucleoside triphosphate pyrophosphatase</fullName>
    </alternativeName>
    <alternativeName>
        <fullName evidence="4">Nucleotide pyrophosphatase</fullName>
        <shortName evidence="4">Nucleotide PPase</shortName>
    </alternativeName>
</protein>
<dbReference type="GO" id="GO:0036221">
    <property type="term" value="F:UTP diphosphatase activity"/>
    <property type="evidence" value="ECO:0007669"/>
    <property type="project" value="RHEA"/>
</dbReference>
<dbReference type="CDD" id="cd00555">
    <property type="entry name" value="Maf"/>
    <property type="match status" value="1"/>
</dbReference>
<comment type="function">
    <text evidence="4">Nucleoside triphosphate pyrophosphatase that hydrolyzes dTTP and UTP. May have a dual role in cell division arrest and in preventing the incorporation of modified nucleotides into cellular nucleic acids.</text>
</comment>
<comment type="caution">
    <text evidence="4">Lacks conserved residue(s) required for the propagation of feature annotation.</text>
</comment>
<reference evidence="5 6" key="1">
    <citation type="submission" date="2018-05" db="EMBL/GenBank/DDBJ databases">
        <title>Genome Sequence of an Efficient Indole-Degrading Bacterium, Alcaligenes sp.YBY.</title>
        <authorList>
            <person name="Yang B."/>
        </authorList>
    </citation>
    <scope>NUCLEOTIDE SEQUENCE [LARGE SCALE GENOMIC DNA]</scope>
    <source>
        <strain evidence="5 6">YBY</strain>
    </source>
</reference>
<dbReference type="GO" id="GO:0036218">
    <property type="term" value="F:dTTP diphosphatase activity"/>
    <property type="evidence" value="ECO:0007669"/>
    <property type="project" value="RHEA"/>
</dbReference>
<evidence type="ECO:0000256" key="3">
    <source>
        <dbReference type="ARBA" id="ARBA00023080"/>
    </source>
</evidence>
<gene>
    <name evidence="5" type="ORF">DF183_01940</name>
</gene>
<organism evidence="5 6">
    <name type="scientific">Alcaligenes faecalis</name>
    <dbReference type="NCBI Taxonomy" id="511"/>
    <lineage>
        <taxon>Bacteria</taxon>
        <taxon>Pseudomonadati</taxon>
        <taxon>Pseudomonadota</taxon>
        <taxon>Betaproteobacteria</taxon>
        <taxon>Burkholderiales</taxon>
        <taxon>Alcaligenaceae</taxon>
        <taxon>Alcaligenes</taxon>
    </lineage>
</organism>
<dbReference type="InterPro" id="IPR003697">
    <property type="entry name" value="Maf-like"/>
</dbReference>
<evidence type="ECO:0000256" key="1">
    <source>
        <dbReference type="ARBA" id="ARBA00001968"/>
    </source>
</evidence>
<keyword evidence="2 4" id="KW-0378">Hydrolase</keyword>
<evidence type="ECO:0000256" key="2">
    <source>
        <dbReference type="ARBA" id="ARBA00022801"/>
    </source>
</evidence>
<dbReference type="STRING" id="511.UZ73_02955"/>
<dbReference type="RefSeq" id="WP_086060316.1">
    <property type="nucleotide sequence ID" value="NZ_JAGKLK010000001.1"/>
</dbReference>
<comment type="similarity">
    <text evidence="4">Belongs to the Maf family. YhdE subfamily.</text>
</comment>
<feature type="site" description="Important for substrate specificity" evidence="4">
    <location>
        <position position="83"/>
    </location>
</feature>
<comment type="catalytic activity">
    <reaction evidence="4">
        <text>UTP + H2O = UMP + diphosphate + H(+)</text>
        <dbReference type="Rhea" id="RHEA:29395"/>
        <dbReference type="ChEBI" id="CHEBI:15377"/>
        <dbReference type="ChEBI" id="CHEBI:15378"/>
        <dbReference type="ChEBI" id="CHEBI:33019"/>
        <dbReference type="ChEBI" id="CHEBI:46398"/>
        <dbReference type="ChEBI" id="CHEBI:57865"/>
        <dbReference type="EC" id="3.6.1.9"/>
    </reaction>
</comment>
<dbReference type="SUPFAM" id="SSF52972">
    <property type="entry name" value="ITPase-like"/>
    <property type="match status" value="1"/>
</dbReference>
<dbReference type="AlphaFoldDB" id="A0A2U2BNC5"/>
<comment type="catalytic activity">
    <reaction evidence="4">
        <text>dTTP + H2O = dTMP + diphosphate + H(+)</text>
        <dbReference type="Rhea" id="RHEA:28534"/>
        <dbReference type="ChEBI" id="CHEBI:15377"/>
        <dbReference type="ChEBI" id="CHEBI:15378"/>
        <dbReference type="ChEBI" id="CHEBI:33019"/>
        <dbReference type="ChEBI" id="CHEBI:37568"/>
        <dbReference type="ChEBI" id="CHEBI:63528"/>
        <dbReference type="EC" id="3.6.1.9"/>
    </reaction>
</comment>
<accession>A0A2U2BNC5</accession>
<dbReference type="Pfam" id="PF02545">
    <property type="entry name" value="Maf"/>
    <property type="match status" value="1"/>
</dbReference>
<feature type="site" description="Important for substrate specificity" evidence="4">
    <location>
        <position position="14"/>
    </location>
</feature>
<dbReference type="GO" id="GO:0009117">
    <property type="term" value="P:nucleotide metabolic process"/>
    <property type="evidence" value="ECO:0007669"/>
    <property type="project" value="UniProtKB-KW"/>
</dbReference>
<comment type="caution">
    <text evidence="5">The sequence shown here is derived from an EMBL/GenBank/DDBJ whole genome shotgun (WGS) entry which is preliminary data.</text>
</comment>
<dbReference type="PANTHER" id="PTHR43213:SF5">
    <property type="entry name" value="BIFUNCTIONAL DTTP_UTP PYROPHOSPHATASE_METHYLTRANSFERASE PROTEIN-RELATED"/>
    <property type="match status" value="1"/>
</dbReference>
<dbReference type="Gene3D" id="3.90.950.10">
    <property type="match status" value="1"/>
</dbReference>
<dbReference type="GO" id="GO:0005737">
    <property type="term" value="C:cytoplasm"/>
    <property type="evidence" value="ECO:0007669"/>
    <property type="project" value="UniProtKB-SubCell"/>
</dbReference>
<dbReference type="PIRSF" id="PIRSF006305">
    <property type="entry name" value="Maf"/>
    <property type="match status" value="1"/>
</dbReference>
<comment type="cofactor">
    <cofactor evidence="1 4">
        <name>a divalent metal cation</name>
        <dbReference type="ChEBI" id="CHEBI:60240"/>
    </cofactor>
</comment>
<dbReference type="EMBL" id="QEXO01000001">
    <property type="protein sequence ID" value="PWE15514.1"/>
    <property type="molecule type" value="Genomic_DNA"/>
</dbReference>
<dbReference type="PANTHER" id="PTHR43213">
    <property type="entry name" value="BIFUNCTIONAL DTTP/UTP PYROPHOSPHATASE/METHYLTRANSFERASE PROTEIN-RELATED"/>
    <property type="match status" value="1"/>
</dbReference>
<proteinExistence type="inferred from homology"/>
<comment type="subcellular location">
    <subcellularLocation>
        <location evidence="4">Cytoplasm</location>
    </subcellularLocation>
</comment>
<dbReference type="InterPro" id="IPR029001">
    <property type="entry name" value="ITPase-like_fam"/>
</dbReference>
<keyword evidence="3 4" id="KW-0546">Nucleotide metabolism</keyword>
<feature type="active site" description="Proton acceptor" evidence="4">
    <location>
        <position position="82"/>
    </location>
</feature>
<dbReference type="Proteomes" id="UP000245216">
    <property type="component" value="Unassembled WGS sequence"/>
</dbReference>